<keyword evidence="3" id="KW-1003">Cell membrane</keyword>
<feature type="transmembrane region" description="Helical" evidence="7">
    <location>
        <begin position="81"/>
        <end position="99"/>
    </location>
</feature>
<dbReference type="HOGENOM" id="CLU_1843560_0_0_11"/>
<dbReference type="PANTHER" id="PTHR33884">
    <property type="entry name" value="UPF0410 PROTEIN YMGE"/>
    <property type="match status" value="1"/>
</dbReference>
<geneLocation type="plasmid" evidence="8 9">
    <name>pRHL1</name>
</geneLocation>
<comment type="similarity">
    <text evidence="2">Belongs to the UPF0410 family.</text>
</comment>
<evidence type="ECO:0000256" key="4">
    <source>
        <dbReference type="ARBA" id="ARBA00022692"/>
    </source>
</evidence>
<dbReference type="GO" id="GO:0005886">
    <property type="term" value="C:plasma membrane"/>
    <property type="evidence" value="ECO:0007669"/>
    <property type="project" value="UniProtKB-SubCell"/>
</dbReference>
<reference evidence="9" key="1">
    <citation type="journal article" date="2006" name="Proc. Natl. Acad. Sci. U.S.A.">
        <title>The complete genome of Rhodococcus sp. RHA1 provides insights into a catabolic powerhouse.</title>
        <authorList>
            <person name="McLeod M.P."/>
            <person name="Warren R.L."/>
            <person name="Hsiao W.W.L."/>
            <person name="Araki N."/>
            <person name="Myhre M."/>
            <person name="Fernandes C."/>
            <person name="Miyazawa D."/>
            <person name="Wong W."/>
            <person name="Lillquist A.L."/>
            <person name="Wang D."/>
            <person name="Dosanjh M."/>
            <person name="Hara H."/>
            <person name="Petrescu A."/>
            <person name="Morin R.D."/>
            <person name="Yang G."/>
            <person name="Stott J.M."/>
            <person name="Schein J.E."/>
            <person name="Shin H."/>
            <person name="Smailus D."/>
            <person name="Siddiqui A.S."/>
            <person name="Marra M.A."/>
            <person name="Jones S.J.M."/>
            <person name="Holt R."/>
            <person name="Brinkman F.S.L."/>
            <person name="Miyauchi K."/>
            <person name="Fukuda M."/>
            <person name="Davies J.E."/>
            <person name="Mohn W.W."/>
            <person name="Eltis L.D."/>
        </authorList>
    </citation>
    <scope>NUCLEOTIDE SEQUENCE [LARGE SCALE GENOMIC DNA]</scope>
    <source>
        <strain evidence="9">RHA1</strain>
    </source>
</reference>
<dbReference type="Proteomes" id="UP000008710">
    <property type="component" value="Plasmid pRHL1"/>
</dbReference>
<evidence type="ECO:0000256" key="3">
    <source>
        <dbReference type="ARBA" id="ARBA00022475"/>
    </source>
</evidence>
<name>Q0RY61_RHOJR</name>
<keyword evidence="4 7" id="KW-0812">Transmembrane</keyword>
<keyword evidence="5 7" id="KW-1133">Transmembrane helix</keyword>
<sequence>MITTQTCTPPALLLKDLIGVSTPPRVVDTPLDGHGTQDHLAGAPGKDPTMLGLGIIGWIIIGGLAGWIGSKIMKTDAQMGILLNIVVGIAGGLLGGFLLKLLGVDVEGGGLIFSFLTCLLGAVILLFIVKAVTGRRVHH</sequence>
<evidence type="ECO:0000313" key="9">
    <source>
        <dbReference type="Proteomes" id="UP000008710"/>
    </source>
</evidence>
<keyword evidence="6 7" id="KW-0472">Membrane</keyword>
<accession>Q0RY61</accession>
<dbReference type="PANTHER" id="PTHR33884:SF3">
    <property type="entry name" value="UPF0410 PROTEIN YMGE"/>
    <property type="match status" value="1"/>
</dbReference>
<evidence type="ECO:0000313" key="8">
    <source>
        <dbReference type="EMBL" id="ABG99775.1"/>
    </source>
</evidence>
<evidence type="ECO:0000256" key="2">
    <source>
        <dbReference type="ARBA" id="ARBA00011006"/>
    </source>
</evidence>
<feature type="transmembrane region" description="Helical" evidence="7">
    <location>
        <begin position="111"/>
        <end position="129"/>
    </location>
</feature>
<proteinExistence type="inferred from homology"/>
<dbReference type="AlphaFoldDB" id="Q0RY61"/>
<protein>
    <submittedName>
        <fullName evidence="8">Possible transglycosylase</fullName>
    </submittedName>
</protein>
<feature type="transmembrane region" description="Helical" evidence="7">
    <location>
        <begin position="50"/>
        <end position="69"/>
    </location>
</feature>
<dbReference type="InterPro" id="IPR007341">
    <property type="entry name" value="Transgly_assoc"/>
</dbReference>
<dbReference type="EMBL" id="CP000432">
    <property type="protein sequence ID" value="ABG99775.1"/>
    <property type="molecule type" value="Genomic_DNA"/>
</dbReference>
<evidence type="ECO:0000256" key="1">
    <source>
        <dbReference type="ARBA" id="ARBA00004651"/>
    </source>
</evidence>
<organism evidence="8 9">
    <name type="scientific">Rhodococcus jostii (strain RHA1)</name>
    <dbReference type="NCBI Taxonomy" id="101510"/>
    <lineage>
        <taxon>Bacteria</taxon>
        <taxon>Bacillati</taxon>
        <taxon>Actinomycetota</taxon>
        <taxon>Actinomycetes</taxon>
        <taxon>Mycobacteriales</taxon>
        <taxon>Nocardiaceae</taxon>
        <taxon>Rhodococcus</taxon>
    </lineage>
</organism>
<dbReference type="KEGG" id="rha:RHA1_ro08731"/>
<evidence type="ECO:0000256" key="7">
    <source>
        <dbReference type="SAM" id="Phobius"/>
    </source>
</evidence>
<comment type="subcellular location">
    <subcellularLocation>
        <location evidence="1">Cell membrane</location>
        <topology evidence="1">Multi-pass membrane protein</topology>
    </subcellularLocation>
</comment>
<evidence type="ECO:0000256" key="5">
    <source>
        <dbReference type="ARBA" id="ARBA00022989"/>
    </source>
</evidence>
<keyword evidence="8" id="KW-0614">Plasmid</keyword>
<gene>
    <name evidence="8" type="ordered locus">RHA1_ro08731</name>
</gene>
<dbReference type="Pfam" id="PF04226">
    <property type="entry name" value="Transgly_assoc"/>
    <property type="match status" value="1"/>
</dbReference>
<evidence type="ECO:0000256" key="6">
    <source>
        <dbReference type="ARBA" id="ARBA00023136"/>
    </source>
</evidence>